<proteinExistence type="predicted"/>
<keyword evidence="2" id="KW-1185">Reference proteome</keyword>
<sequence length="109" mass="12842">MKVKVVLHGSRELWSLIGRWRETNIYIITKHATAIKDEDSSDSPWASEMQLVRFRAMSEQVAESYLKKRNIKLRMAKRRRVVIGRHWDSYRQGWADSSKIDIPRPSTVT</sequence>
<gene>
    <name evidence="1" type="ORF">ATEIFO6365_0012023700</name>
</gene>
<name>A0A5M3ZBC2_ASPTE</name>
<reference evidence="1 2" key="1">
    <citation type="submission" date="2020-01" db="EMBL/GenBank/DDBJ databases">
        <title>Aspergillus terreus IFO 6365 whole genome shotgun sequence.</title>
        <authorList>
            <person name="Kanamasa S."/>
            <person name="Takahashi H."/>
        </authorList>
    </citation>
    <scope>NUCLEOTIDE SEQUENCE [LARGE SCALE GENOMIC DNA]</scope>
    <source>
        <strain evidence="1 2">IFO 6365</strain>
    </source>
</reference>
<organism evidence="1 2">
    <name type="scientific">Aspergillus terreus</name>
    <dbReference type="NCBI Taxonomy" id="33178"/>
    <lineage>
        <taxon>Eukaryota</taxon>
        <taxon>Fungi</taxon>
        <taxon>Dikarya</taxon>
        <taxon>Ascomycota</taxon>
        <taxon>Pezizomycotina</taxon>
        <taxon>Eurotiomycetes</taxon>
        <taxon>Eurotiomycetidae</taxon>
        <taxon>Eurotiales</taxon>
        <taxon>Aspergillaceae</taxon>
        <taxon>Aspergillus</taxon>
        <taxon>Aspergillus subgen. Circumdati</taxon>
    </lineage>
</organism>
<accession>A0A5M3ZBC2</accession>
<dbReference type="EMBL" id="BLJY01000012">
    <property type="protein sequence ID" value="GFF20481.1"/>
    <property type="molecule type" value="Genomic_DNA"/>
</dbReference>
<evidence type="ECO:0000313" key="1">
    <source>
        <dbReference type="EMBL" id="GFF20481.1"/>
    </source>
</evidence>
<protein>
    <submittedName>
        <fullName evidence="1">Uncharacterized protein</fullName>
    </submittedName>
</protein>
<dbReference type="OrthoDB" id="3067443at2759"/>
<dbReference type="Proteomes" id="UP000452235">
    <property type="component" value="Unassembled WGS sequence"/>
</dbReference>
<comment type="caution">
    <text evidence="1">The sequence shown here is derived from an EMBL/GenBank/DDBJ whole genome shotgun (WGS) entry which is preliminary data.</text>
</comment>
<dbReference type="AlphaFoldDB" id="A0A5M3ZBC2"/>
<evidence type="ECO:0000313" key="2">
    <source>
        <dbReference type="Proteomes" id="UP000452235"/>
    </source>
</evidence>